<evidence type="ECO:0000256" key="2">
    <source>
        <dbReference type="ARBA" id="ARBA00022679"/>
    </source>
</evidence>
<dbReference type="InterPro" id="IPR029063">
    <property type="entry name" value="SAM-dependent_MTases_sf"/>
</dbReference>
<dbReference type="EMBL" id="QICQ01000049">
    <property type="protein sequence ID" value="PXV73830.1"/>
    <property type="molecule type" value="Genomic_DNA"/>
</dbReference>
<dbReference type="Pfam" id="PF03602">
    <property type="entry name" value="Cons_hypoth95"/>
    <property type="match status" value="1"/>
</dbReference>
<dbReference type="Gene3D" id="3.40.50.150">
    <property type="entry name" value="Vaccinia Virus protein VP39"/>
    <property type="match status" value="1"/>
</dbReference>
<dbReference type="InterPro" id="IPR004398">
    <property type="entry name" value="RNA_MeTrfase_RsmD"/>
</dbReference>
<name>A0ABX5M3F7_9PROT</name>
<dbReference type="InterPro" id="IPR002052">
    <property type="entry name" value="DNA_methylase_N6_adenine_CS"/>
</dbReference>
<dbReference type="RefSeq" id="WP_011635330.1">
    <property type="nucleotide sequence ID" value="NZ_FMTW01000049.1"/>
</dbReference>
<keyword evidence="2" id="KW-0808">Transferase</keyword>
<dbReference type="PANTHER" id="PTHR43542">
    <property type="entry name" value="METHYLTRANSFERASE"/>
    <property type="match status" value="1"/>
</dbReference>
<protein>
    <submittedName>
        <fullName evidence="3">16S rRNA (Guanine966-N2)-methyltransferase</fullName>
    </submittedName>
</protein>
<gene>
    <name evidence="3" type="ORF">C8R14_1495</name>
</gene>
<dbReference type="SUPFAM" id="SSF53335">
    <property type="entry name" value="S-adenosyl-L-methionine-dependent methyltransferases"/>
    <property type="match status" value="1"/>
</dbReference>
<dbReference type="CDD" id="cd02440">
    <property type="entry name" value="AdoMet_MTases"/>
    <property type="match status" value="1"/>
</dbReference>
<keyword evidence="1" id="KW-0489">Methyltransferase</keyword>
<dbReference type="Proteomes" id="UP000247780">
    <property type="component" value="Unassembled WGS sequence"/>
</dbReference>
<keyword evidence="4" id="KW-1185">Reference proteome</keyword>
<evidence type="ECO:0000313" key="4">
    <source>
        <dbReference type="Proteomes" id="UP000247780"/>
    </source>
</evidence>
<dbReference type="PROSITE" id="PS00092">
    <property type="entry name" value="N6_MTASE"/>
    <property type="match status" value="1"/>
</dbReference>
<reference evidence="3 4" key="1">
    <citation type="submission" date="2018-04" db="EMBL/GenBank/DDBJ databases">
        <title>Active sludge and wastewater microbial communities from Klosterneuburg, Austria.</title>
        <authorList>
            <person name="Wagner M."/>
        </authorList>
    </citation>
    <scope>NUCLEOTIDE SEQUENCE [LARGE SCALE GENOMIC DNA]</scope>
    <source>
        <strain evidence="3 4">Nm 57</strain>
    </source>
</reference>
<sequence>MLLMGKIRIIGGQWRSRLLQFSDDKLLLRPTPDRVRETLFNWLGQDLTGKTCLDLFAGSGALGFEAASRGAKQVTMIEQNVKTTRNLRNAIEKLAASQVKLEHTDARTFLASNSEYYDIIFVDPPYQSGLLTEVLPLLPARLRKNGVVYAESSDKLLPDNTWLICKQGRASHVYYCLLTLNLDG</sequence>
<dbReference type="PIRSF" id="PIRSF004553">
    <property type="entry name" value="CHP00095"/>
    <property type="match status" value="1"/>
</dbReference>
<accession>A0ABX5M3F7</accession>
<comment type="caution">
    <text evidence="3">The sequence shown here is derived from an EMBL/GenBank/DDBJ whole genome shotgun (WGS) entry which is preliminary data.</text>
</comment>
<dbReference type="NCBIfam" id="TIGR00095">
    <property type="entry name" value="16S rRNA (guanine(966)-N(2))-methyltransferase RsmD"/>
    <property type="match status" value="1"/>
</dbReference>
<evidence type="ECO:0000256" key="1">
    <source>
        <dbReference type="ARBA" id="ARBA00022603"/>
    </source>
</evidence>
<dbReference type="PANTHER" id="PTHR43542:SF1">
    <property type="entry name" value="METHYLTRANSFERASE"/>
    <property type="match status" value="1"/>
</dbReference>
<evidence type="ECO:0000313" key="3">
    <source>
        <dbReference type="EMBL" id="PXV73830.1"/>
    </source>
</evidence>
<organism evidence="3 4">
    <name type="scientific">Nitrosomonas eutropha</name>
    <dbReference type="NCBI Taxonomy" id="916"/>
    <lineage>
        <taxon>Bacteria</taxon>
        <taxon>Pseudomonadati</taxon>
        <taxon>Pseudomonadota</taxon>
        <taxon>Betaproteobacteria</taxon>
        <taxon>Nitrosomonadales</taxon>
        <taxon>Nitrosomonadaceae</taxon>
        <taxon>Nitrosomonas</taxon>
    </lineage>
</organism>
<proteinExistence type="predicted"/>